<protein>
    <submittedName>
        <fullName evidence="4">MORN repeat-containing protein</fullName>
    </submittedName>
</protein>
<feature type="repeat" description="Filamin" evidence="2">
    <location>
        <begin position="504"/>
        <end position="601"/>
    </location>
</feature>
<reference evidence="3" key="1">
    <citation type="submission" date="2021-01" db="EMBL/GenBank/DDBJ databases">
        <authorList>
            <person name="Corre E."/>
            <person name="Pelletier E."/>
            <person name="Niang G."/>
            <person name="Scheremetjew M."/>
            <person name="Finn R."/>
            <person name="Kale V."/>
            <person name="Holt S."/>
            <person name="Cochrane G."/>
            <person name="Meng A."/>
            <person name="Brown T."/>
            <person name="Cohen L."/>
        </authorList>
    </citation>
    <scope>NUCLEOTIDE SEQUENCE</scope>
    <source>
        <strain evidence="3">RCC1871</strain>
    </source>
</reference>
<dbReference type="EMBL" id="HBHZ01009737">
    <property type="protein sequence ID" value="CAE0194386.1"/>
    <property type="molecule type" value="Transcribed_RNA"/>
</dbReference>
<evidence type="ECO:0000256" key="1">
    <source>
        <dbReference type="ARBA" id="ARBA00022737"/>
    </source>
</evidence>
<dbReference type="PROSITE" id="PS50194">
    <property type="entry name" value="FILAMIN_REPEAT"/>
    <property type="match status" value="2"/>
</dbReference>
<dbReference type="GO" id="GO:0005829">
    <property type="term" value="C:cytosol"/>
    <property type="evidence" value="ECO:0007669"/>
    <property type="project" value="TreeGrafter"/>
</dbReference>
<sequence>MVVRTDLVARAEGPDANGALTTEDLRRDIEEIRNEVELREHAQRNGYEIVRTGEGEEPPLGATPVQAGEGKLTYENGDTYEGEVVNNLRHGKGKHLSSTGDYYDGSWRFDKRHGKGSMVFASKLRYDGDWEDDKAHGRGVCFYPNGQRYDGEWQDDQRSGWGKLEVPVEGGVEVLAWESYEGEWSRNAMHGMGRYTFADGSYFQGEYALGARKKGKFVSGDRALEYDGSWRGEDRDGFGSYYQKGAYRYLGEWRGDSRHGRGRCEFADGSTYDGEWREDKMHGEGKWEFGGEKYEGSFLGNERSGEGRCAFEDGSRYDGAWKVGLRHGLGKQLYCNGDSYEGGWSAGKREGKGACRYANGDVYQGEWRADLREGHGVCVFADGTKYRGEWAGDKWIQSSADPEHTSVTGPGLALAVAGSEASFAIRARDEDGNDRLCGGDAFAVSLEGPEEFTANVTDNEDGTYEVAYEPTKAGMYRLFVTIGDDELVAESPYQVEVVPGKPCPRRTVVAGSGLGEGKVGEKSSFTVEARDRHDNRCRGGKPDMDLKVTATSAKGILEVAVRANEDGTFVCTYTPAREGFYRLELSSCGAVVGSSPYSLRVRSGSVGPQESSAKVPDVMAKWETIAQEEYAADGDADGWDSEPEERETAEEKYIREHPGVAVVDNLEDMWKVGRFQAEKKAYERREKQKRLRELRQKLEAKGFKREVAAPGAQDGA</sequence>
<dbReference type="InterPro" id="IPR017868">
    <property type="entry name" value="Filamin/ABP280_repeat-like"/>
</dbReference>
<dbReference type="SUPFAM" id="SSF82185">
    <property type="entry name" value="Histone H3 K4-specific methyltransferase SET7/9 N-terminal domain"/>
    <property type="match status" value="3"/>
</dbReference>
<dbReference type="InterPro" id="IPR001298">
    <property type="entry name" value="Filamin/ABP280_rpt"/>
</dbReference>
<dbReference type="InterPro" id="IPR014756">
    <property type="entry name" value="Ig_E-set"/>
</dbReference>
<dbReference type="GO" id="GO:0016020">
    <property type="term" value="C:membrane"/>
    <property type="evidence" value="ECO:0007669"/>
    <property type="project" value="UniProtKB-ARBA"/>
</dbReference>
<dbReference type="AlphaFoldDB" id="A0A7S3CF69"/>
<reference evidence="4 5" key="2">
    <citation type="submission" date="2024-03" db="EMBL/GenBank/DDBJ databases">
        <title>Complete genome sequence of the green alga Chloropicon roscoffensis RCC1871.</title>
        <authorList>
            <person name="Lemieux C."/>
            <person name="Pombert J.-F."/>
            <person name="Otis C."/>
            <person name="Turmel M."/>
        </authorList>
    </citation>
    <scope>NUCLEOTIDE SEQUENCE [LARGE SCALE GENOMIC DNA]</scope>
    <source>
        <strain evidence="4 5">RCC1871</strain>
    </source>
</reference>
<evidence type="ECO:0000313" key="4">
    <source>
        <dbReference type="EMBL" id="WZN60458.1"/>
    </source>
</evidence>
<dbReference type="EMBL" id="CP151503">
    <property type="protein sequence ID" value="WZN60458.1"/>
    <property type="molecule type" value="Genomic_DNA"/>
</dbReference>
<dbReference type="InterPro" id="IPR003409">
    <property type="entry name" value="MORN"/>
</dbReference>
<dbReference type="Pfam" id="PF00630">
    <property type="entry name" value="Filamin"/>
    <property type="match status" value="2"/>
</dbReference>
<dbReference type="SMART" id="SM00557">
    <property type="entry name" value="IG_FLMN"/>
    <property type="match status" value="2"/>
</dbReference>
<evidence type="ECO:0000313" key="3">
    <source>
        <dbReference type="EMBL" id="CAE0194386.1"/>
    </source>
</evidence>
<name>A0A7S3CF69_9CHLO</name>
<dbReference type="PANTHER" id="PTHR43215:SF14">
    <property type="entry name" value="RADIAL SPOKE HEAD 1 HOMOLOG"/>
    <property type="match status" value="1"/>
</dbReference>
<accession>A0A7S3CF69</accession>
<dbReference type="Proteomes" id="UP001472866">
    <property type="component" value="Chromosome 03"/>
</dbReference>
<feature type="repeat" description="Filamin" evidence="2">
    <location>
        <begin position="397"/>
        <end position="497"/>
    </location>
</feature>
<proteinExistence type="predicted"/>
<evidence type="ECO:0000313" key="5">
    <source>
        <dbReference type="Proteomes" id="UP001472866"/>
    </source>
</evidence>
<evidence type="ECO:0000256" key="2">
    <source>
        <dbReference type="PROSITE-ProRule" id="PRU00087"/>
    </source>
</evidence>
<dbReference type="Gene3D" id="2.60.40.10">
    <property type="entry name" value="Immunoglobulins"/>
    <property type="match status" value="2"/>
</dbReference>
<dbReference type="Gene3D" id="2.20.110.10">
    <property type="entry name" value="Histone H3 K4-specific methyltransferase SET7/9 N-terminal domain"/>
    <property type="match status" value="6"/>
</dbReference>
<dbReference type="SUPFAM" id="SSF81296">
    <property type="entry name" value="E set domains"/>
    <property type="match status" value="2"/>
</dbReference>
<keyword evidence="5" id="KW-1185">Reference proteome</keyword>
<gene>
    <name evidence="3" type="ORF">CROS1456_LOCUS7477</name>
    <name evidence="4" type="ORF">HKI87_03g19870</name>
</gene>
<organism evidence="3">
    <name type="scientific">Chloropicon roscoffensis</name>
    <dbReference type="NCBI Taxonomy" id="1461544"/>
    <lineage>
        <taxon>Eukaryota</taxon>
        <taxon>Viridiplantae</taxon>
        <taxon>Chlorophyta</taxon>
        <taxon>Chloropicophyceae</taxon>
        <taxon>Chloropicales</taxon>
        <taxon>Chloropicaceae</taxon>
        <taxon>Chloropicon</taxon>
    </lineage>
</organism>
<dbReference type="SMART" id="SM00698">
    <property type="entry name" value="MORN"/>
    <property type="match status" value="12"/>
</dbReference>
<dbReference type="InterPro" id="IPR013783">
    <property type="entry name" value="Ig-like_fold"/>
</dbReference>
<dbReference type="PANTHER" id="PTHR43215">
    <property type="entry name" value="RADIAL SPOKE HEAD 1 HOMOLOG"/>
    <property type="match status" value="1"/>
</dbReference>
<keyword evidence="1" id="KW-0677">Repeat</keyword>
<dbReference type="Pfam" id="PF02493">
    <property type="entry name" value="MORN"/>
    <property type="match status" value="12"/>
</dbReference>